<keyword evidence="10" id="KW-1185">Reference proteome</keyword>
<reference evidence="10" key="1">
    <citation type="submission" date="2018-07" db="EMBL/GenBank/DDBJ databases">
        <title>Streptacidiphilus bronchialis DSM 106435 chromosome.</title>
        <authorList>
            <person name="Batra D."/>
            <person name="Gulvik C.A."/>
        </authorList>
    </citation>
    <scope>NUCLEOTIDE SEQUENCE [LARGE SCALE GENOMIC DNA]</scope>
    <source>
        <strain evidence="10">DSM 106435</strain>
    </source>
</reference>
<protein>
    <submittedName>
        <fullName evidence="9">MgtC/SapB family protein</fullName>
    </submittedName>
</protein>
<feature type="domain" description="MgtC/SapB/SrpB/YhiD N-terminal" evidence="8">
    <location>
        <begin position="11"/>
        <end position="126"/>
    </location>
</feature>
<evidence type="ECO:0000256" key="2">
    <source>
        <dbReference type="ARBA" id="ARBA00009298"/>
    </source>
</evidence>
<dbReference type="PRINTS" id="PR01837">
    <property type="entry name" value="MGTCSAPBPROT"/>
</dbReference>
<feature type="transmembrane region" description="Helical" evidence="7">
    <location>
        <begin position="35"/>
        <end position="52"/>
    </location>
</feature>
<evidence type="ECO:0000256" key="6">
    <source>
        <dbReference type="ARBA" id="ARBA00023136"/>
    </source>
</evidence>
<feature type="transmembrane region" description="Helical" evidence="7">
    <location>
        <begin position="6"/>
        <end position="23"/>
    </location>
</feature>
<evidence type="ECO:0000313" key="10">
    <source>
        <dbReference type="Proteomes" id="UP000249340"/>
    </source>
</evidence>
<sequence length="161" mass="16365">MTHDLPTLGHLLLAFALTYALGFERNLRGSAAGDRTFSLIGVGAALVAILALDHAPNALAGVITGIGFIGGGLTFRQSRASGEVVHGVTTAAAIFAAAGIGAAAGQGRVALAVLGTALALFALEVRHLPALSLLDGRRWAHRFQDDESRARLADGESGSGN</sequence>
<dbReference type="OrthoDB" id="6250at2"/>
<dbReference type="KEGG" id="stri:C7M71_029375"/>
<evidence type="ECO:0000256" key="3">
    <source>
        <dbReference type="ARBA" id="ARBA00022475"/>
    </source>
</evidence>
<evidence type="ECO:0000256" key="7">
    <source>
        <dbReference type="SAM" id="Phobius"/>
    </source>
</evidence>
<proteinExistence type="inferred from homology"/>
<dbReference type="GO" id="GO:0005886">
    <property type="term" value="C:plasma membrane"/>
    <property type="evidence" value="ECO:0007669"/>
    <property type="project" value="UniProtKB-SubCell"/>
</dbReference>
<accession>A0A345T4H5</accession>
<evidence type="ECO:0000256" key="5">
    <source>
        <dbReference type="ARBA" id="ARBA00022989"/>
    </source>
</evidence>
<dbReference type="AlphaFoldDB" id="A0A345T4H5"/>
<dbReference type="EMBL" id="CP031264">
    <property type="protein sequence ID" value="AXI80880.1"/>
    <property type="molecule type" value="Genomic_DNA"/>
</dbReference>
<evidence type="ECO:0000313" key="9">
    <source>
        <dbReference type="EMBL" id="AXI80880.1"/>
    </source>
</evidence>
<feature type="transmembrane region" description="Helical" evidence="7">
    <location>
        <begin position="58"/>
        <end position="75"/>
    </location>
</feature>
<keyword evidence="6 7" id="KW-0472">Membrane</keyword>
<dbReference type="PANTHER" id="PTHR33778">
    <property type="entry name" value="PROTEIN MGTC"/>
    <property type="match status" value="1"/>
</dbReference>
<evidence type="ECO:0000259" key="8">
    <source>
        <dbReference type="Pfam" id="PF02308"/>
    </source>
</evidence>
<dbReference type="PANTHER" id="PTHR33778:SF1">
    <property type="entry name" value="MAGNESIUM TRANSPORTER YHID-RELATED"/>
    <property type="match status" value="1"/>
</dbReference>
<dbReference type="RefSeq" id="WP_111492124.1">
    <property type="nucleotide sequence ID" value="NZ_CP031264.1"/>
</dbReference>
<evidence type="ECO:0000256" key="1">
    <source>
        <dbReference type="ARBA" id="ARBA00004651"/>
    </source>
</evidence>
<evidence type="ECO:0000256" key="4">
    <source>
        <dbReference type="ARBA" id="ARBA00022692"/>
    </source>
</evidence>
<comment type="subcellular location">
    <subcellularLocation>
        <location evidence="1">Cell membrane</location>
        <topology evidence="1">Multi-pass membrane protein</topology>
    </subcellularLocation>
</comment>
<comment type="similarity">
    <text evidence="2">Belongs to the MgtC/SapB family.</text>
</comment>
<gene>
    <name evidence="9" type="ORF">C7M71_029375</name>
</gene>
<keyword evidence="5 7" id="KW-1133">Transmembrane helix</keyword>
<dbReference type="InterPro" id="IPR049177">
    <property type="entry name" value="MgtC_SapB_SrpB_YhiD_N"/>
</dbReference>
<keyword evidence="4 7" id="KW-0812">Transmembrane</keyword>
<dbReference type="Pfam" id="PF02308">
    <property type="entry name" value="MgtC"/>
    <property type="match status" value="1"/>
</dbReference>
<name>A0A345T4H5_9ACTN</name>
<feature type="transmembrane region" description="Helical" evidence="7">
    <location>
        <begin position="84"/>
        <end position="103"/>
    </location>
</feature>
<dbReference type="InterPro" id="IPR003416">
    <property type="entry name" value="MgtC/SapB/SrpB/YhiD_fam"/>
</dbReference>
<organism evidence="9 10">
    <name type="scientific">Peterkaempfera bronchialis</name>
    <dbReference type="NCBI Taxonomy" id="2126346"/>
    <lineage>
        <taxon>Bacteria</taxon>
        <taxon>Bacillati</taxon>
        <taxon>Actinomycetota</taxon>
        <taxon>Actinomycetes</taxon>
        <taxon>Kitasatosporales</taxon>
        <taxon>Streptomycetaceae</taxon>
        <taxon>Peterkaempfera</taxon>
    </lineage>
</organism>
<dbReference type="Proteomes" id="UP000249340">
    <property type="component" value="Chromosome"/>
</dbReference>
<feature type="transmembrane region" description="Helical" evidence="7">
    <location>
        <begin position="109"/>
        <end position="128"/>
    </location>
</feature>
<keyword evidence="3" id="KW-1003">Cell membrane</keyword>